<feature type="signal peptide" evidence="1">
    <location>
        <begin position="1"/>
        <end position="19"/>
    </location>
</feature>
<evidence type="ECO:0000313" key="2">
    <source>
        <dbReference type="EMBL" id="KAG8373909.1"/>
    </source>
</evidence>
<dbReference type="PANTHER" id="PTHR10947">
    <property type="entry name" value="PHENYLALANYL-TRNA SYNTHETASE BETA CHAIN AND LEUCINE-RICH REPEAT-CONTAINING PROTEIN 47"/>
    <property type="match status" value="1"/>
</dbReference>
<sequence length="191" mass="21288">MELFLPVFSFASTISSLLAAASVVAPPPAAVLLLPPSRKQWIPLLIELEDFRLIVKLQFGAEISASVVKCCFLTVTLASYKAKCVNLKPEVVQRPSEVTMFSVYCERKFEVEPVEVIYPHGKSYVCPDLSLYQMVEPLSYITSAVGVSLPAHEILFGRQLSWEEGWKDNMAMVNGCFGAMEAFDILMSWLE</sequence>
<evidence type="ECO:0000313" key="3">
    <source>
        <dbReference type="Proteomes" id="UP000826271"/>
    </source>
</evidence>
<evidence type="ECO:0000256" key="1">
    <source>
        <dbReference type="SAM" id="SignalP"/>
    </source>
</evidence>
<dbReference type="PANTHER" id="PTHR10947:SF0">
    <property type="entry name" value="PHENYLALANINE--TRNA LIGASE BETA SUBUNIT"/>
    <property type="match status" value="1"/>
</dbReference>
<protein>
    <submittedName>
        <fullName evidence="2">Uncharacterized protein</fullName>
    </submittedName>
</protein>
<keyword evidence="3" id="KW-1185">Reference proteome</keyword>
<comment type="caution">
    <text evidence="2">The sequence shown here is derived from an EMBL/GenBank/DDBJ whole genome shotgun (WGS) entry which is preliminary data.</text>
</comment>
<organism evidence="2 3">
    <name type="scientific">Buddleja alternifolia</name>
    <dbReference type="NCBI Taxonomy" id="168488"/>
    <lineage>
        <taxon>Eukaryota</taxon>
        <taxon>Viridiplantae</taxon>
        <taxon>Streptophyta</taxon>
        <taxon>Embryophyta</taxon>
        <taxon>Tracheophyta</taxon>
        <taxon>Spermatophyta</taxon>
        <taxon>Magnoliopsida</taxon>
        <taxon>eudicotyledons</taxon>
        <taxon>Gunneridae</taxon>
        <taxon>Pentapetalae</taxon>
        <taxon>asterids</taxon>
        <taxon>lamiids</taxon>
        <taxon>Lamiales</taxon>
        <taxon>Scrophulariaceae</taxon>
        <taxon>Buddlejeae</taxon>
        <taxon>Buddleja</taxon>
    </lineage>
</organism>
<dbReference type="GO" id="GO:0009328">
    <property type="term" value="C:phenylalanine-tRNA ligase complex"/>
    <property type="evidence" value="ECO:0007669"/>
    <property type="project" value="TreeGrafter"/>
</dbReference>
<keyword evidence="1" id="KW-0732">Signal</keyword>
<dbReference type="Proteomes" id="UP000826271">
    <property type="component" value="Unassembled WGS sequence"/>
</dbReference>
<dbReference type="GO" id="GO:0006432">
    <property type="term" value="P:phenylalanyl-tRNA aminoacylation"/>
    <property type="evidence" value="ECO:0007669"/>
    <property type="project" value="InterPro"/>
</dbReference>
<accession>A0AAV6X1A2</accession>
<dbReference type="InterPro" id="IPR045060">
    <property type="entry name" value="Phe-tRNA-ligase_IIc_bsu"/>
</dbReference>
<dbReference type="EMBL" id="WHWC01000011">
    <property type="protein sequence ID" value="KAG8373909.1"/>
    <property type="molecule type" value="Genomic_DNA"/>
</dbReference>
<proteinExistence type="predicted"/>
<gene>
    <name evidence="2" type="ORF">BUALT_Bualt11G0074300</name>
</gene>
<dbReference type="AlphaFoldDB" id="A0AAV6X1A2"/>
<feature type="chain" id="PRO_5043989374" evidence="1">
    <location>
        <begin position="20"/>
        <end position="191"/>
    </location>
</feature>
<reference evidence="2" key="1">
    <citation type="submission" date="2019-10" db="EMBL/GenBank/DDBJ databases">
        <authorList>
            <person name="Zhang R."/>
            <person name="Pan Y."/>
            <person name="Wang J."/>
            <person name="Ma R."/>
            <person name="Yu S."/>
        </authorList>
    </citation>
    <scope>NUCLEOTIDE SEQUENCE</scope>
    <source>
        <strain evidence="2">LA-IB0</strain>
        <tissue evidence="2">Leaf</tissue>
    </source>
</reference>
<name>A0AAV6X1A2_9LAMI</name>
<dbReference type="GO" id="GO:0004826">
    <property type="term" value="F:phenylalanine-tRNA ligase activity"/>
    <property type="evidence" value="ECO:0007669"/>
    <property type="project" value="InterPro"/>
</dbReference>